<evidence type="ECO:0000256" key="3">
    <source>
        <dbReference type="ARBA" id="ARBA00022989"/>
    </source>
</evidence>
<keyword evidence="2 6" id="KW-0812">Transmembrane</keyword>
<reference evidence="7" key="1">
    <citation type="submission" date="2023-02" db="EMBL/GenBank/DDBJ databases">
        <authorList>
            <person name="Palmer J.M."/>
        </authorList>
    </citation>
    <scope>NUCLEOTIDE SEQUENCE</scope>
    <source>
        <strain evidence="7">FW57</strain>
    </source>
</reference>
<feature type="transmembrane region" description="Helical" evidence="6">
    <location>
        <begin position="314"/>
        <end position="340"/>
    </location>
</feature>
<name>A0AAD4HVR4_9PEZI</name>
<keyword evidence="3 6" id="KW-1133">Transmembrane helix</keyword>
<feature type="region of interest" description="Disordered" evidence="5">
    <location>
        <begin position="135"/>
        <end position="164"/>
    </location>
</feature>
<sequence length="389" mass="42784">MSQAGNSFNTKPTAQRAHVSDVLMHDSDNIVALEDRINHIGTLFRELKEEVERLKMKSERQMSEEACRELIKSQIRREKGQVNCTVRESVKIELDARDRAYQSDLKKMQLQMNGLSISINECRNTLKKQVAGQLKEKQNKQGARDQQAHLTPASPSPRPGLSNNERIKALEKDVSEMRTALKKEVGEVRTTLEKQSQEEVNDTLAKVLEHNTRIAAYYQAILHGGNDLDPADAARVSAVVGFTANKATAPDTGIPIRSTQNLNEDTMSTLLWKTGAVFGATAVGLGAFGAHGLKKHISDPQKLANWSTAAQYQLVHSVALLVASNNPVAGAFFTAGMTMFSGSLYALTLDTERFRFMGPITPLGGLCLIAGWLALAFGKRGAAVRWPRF</sequence>
<evidence type="ECO:0000256" key="1">
    <source>
        <dbReference type="ARBA" id="ARBA00004141"/>
    </source>
</evidence>
<dbReference type="EMBL" id="JAHCVI010000006">
    <property type="protein sequence ID" value="KAG7284580.1"/>
    <property type="molecule type" value="Genomic_DNA"/>
</dbReference>
<evidence type="ECO:0000256" key="6">
    <source>
        <dbReference type="SAM" id="Phobius"/>
    </source>
</evidence>
<evidence type="ECO:0000256" key="4">
    <source>
        <dbReference type="ARBA" id="ARBA00023136"/>
    </source>
</evidence>
<dbReference type="AlphaFoldDB" id="A0AAD4HVR4"/>
<dbReference type="PANTHER" id="PTHR43461:SF1">
    <property type="entry name" value="TRANSMEMBRANE PROTEIN 256"/>
    <property type="match status" value="1"/>
</dbReference>
<dbReference type="PANTHER" id="PTHR43461">
    <property type="entry name" value="TRANSMEMBRANE PROTEIN 256"/>
    <property type="match status" value="1"/>
</dbReference>
<dbReference type="InterPro" id="IPR006696">
    <property type="entry name" value="DUF423"/>
</dbReference>
<evidence type="ECO:0000256" key="2">
    <source>
        <dbReference type="ARBA" id="ARBA00022692"/>
    </source>
</evidence>
<organism evidence="7 8">
    <name type="scientific">Staphylotrichum longicolle</name>
    <dbReference type="NCBI Taxonomy" id="669026"/>
    <lineage>
        <taxon>Eukaryota</taxon>
        <taxon>Fungi</taxon>
        <taxon>Dikarya</taxon>
        <taxon>Ascomycota</taxon>
        <taxon>Pezizomycotina</taxon>
        <taxon>Sordariomycetes</taxon>
        <taxon>Sordariomycetidae</taxon>
        <taxon>Sordariales</taxon>
        <taxon>Chaetomiaceae</taxon>
        <taxon>Staphylotrichum</taxon>
    </lineage>
</organism>
<feature type="transmembrane region" description="Helical" evidence="6">
    <location>
        <begin position="360"/>
        <end position="378"/>
    </location>
</feature>
<comment type="caution">
    <text evidence="7">The sequence shown here is derived from an EMBL/GenBank/DDBJ whole genome shotgun (WGS) entry which is preliminary data.</text>
</comment>
<dbReference type="Pfam" id="PF04241">
    <property type="entry name" value="DUF423"/>
    <property type="match status" value="1"/>
</dbReference>
<keyword evidence="8" id="KW-1185">Reference proteome</keyword>
<comment type="subcellular location">
    <subcellularLocation>
        <location evidence="1">Membrane</location>
        <topology evidence="1">Multi-pass membrane protein</topology>
    </subcellularLocation>
</comment>
<dbReference type="Proteomes" id="UP001197093">
    <property type="component" value="Unassembled WGS sequence"/>
</dbReference>
<keyword evidence="4 6" id="KW-0472">Membrane</keyword>
<protein>
    <recommendedName>
        <fullName evidence="9">Transmembrane protein</fullName>
    </recommendedName>
</protein>
<evidence type="ECO:0000313" key="7">
    <source>
        <dbReference type="EMBL" id="KAG7284580.1"/>
    </source>
</evidence>
<proteinExistence type="predicted"/>
<evidence type="ECO:0000313" key="8">
    <source>
        <dbReference type="Proteomes" id="UP001197093"/>
    </source>
</evidence>
<accession>A0AAD4HVR4</accession>
<gene>
    <name evidence="7" type="ORF">NEMBOFW57_010958</name>
</gene>
<feature type="compositionally biased region" description="Basic and acidic residues" evidence="5">
    <location>
        <begin position="135"/>
        <end position="147"/>
    </location>
</feature>
<evidence type="ECO:0008006" key="9">
    <source>
        <dbReference type="Google" id="ProtNLM"/>
    </source>
</evidence>
<dbReference type="GO" id="GO:0016020">
    <property type="term" value="C:membrane"/>
    <property type="evidence" value="ECO:0007669"/>
    <property type="project" value="UniProtKB-SubCell"/>
</dbReference>
<evidence type="ECO:0000256" key="5">
    <source>
        <dbReference type="SAM" id="MobiDB-lite"/>
    </source>
</evidence>
<feature type="transmembrane region" description="Helical" evidence="6">
    <location>
        <begin position="270"/>
        <end position="293"/>
    </location>
</feature>